<reference evidence="11 12" key="1">
    <citation type="submission" date="2014-12" db="EMBL/GenBank/DDBJ databases">
        <title>Draft genome sequences of 29 type strains of Enterococci.</title>
        <authorList>
            <person name="Zhong Z."/>
            <person name="Sun Z."/>
            <person name="Liu W."/>
            <person name="Zhang W."/>
            <person name="Zhang H."/>
        </authorList>
    </citation>
    <scope>NUCLEOTIDE SEQUENCE [LARGE SCALE GENOMIC DNA]</scope>
    <source>
        <strain evidence="11 12">DSM 22802</strain>
    </source>
</reference>
<dbReference type="PROSITE" id="PS00760">
    <property type="entry name" value="SPASE_I_2"/>
    <property type="match status" value="1"/>
</dbReference>
<dbReference type="Proteomes" id="UP000183700">
    <property type="component" value="Unassembled WGS sequence"/>
</dbReference>
<evidence type="ECO:0000313" key="11">
    <source>
        <dbReference type="EMBL" id="OJG35567.1"/>
    </source>
</evidence>
<comment type="similarity">
    <text evidence="3 9">Belongs to the peptidase S26 family.</text>
</comment>
<dbReference type="GO" id="GO:0005886">
    <property type="term" value="C:plasma membrane"/>
    <property type="evidence" value="ECO:0007669"/>
    <property type="project" value="UniProtKB-SubCell"/>
</dbReference>
<evidence type="ECO:0000313" key="12">
    <source>
        <dbReference type="Proteomes" id="UP000183700"/>
    </source>
</evidence>
<dbReference type="AlphaFoldDB" id="A0A1L8STZ6"/>
<dbReference type="PANTHER" id="PTHR43390:SF1">
    <property type="entry name" value="CHLOROPLAST PROCESSING PEPTIDASE"/>
    <property type="match status" value="1"/>
</dbReference>
<dbReference type="RefSeq" id="WP_071862532.1">
    <property type="nucleotide sequence ID" value="NZ_CAURXW010000005.1"/>
</dbReference>
<dbReference type="InterPro" id="IPR019757">
    <property type="entry name" value="Pept_S26A_signal_pept_1_Lys-AS"/>
</dbReference>
<evidence type="ECO:0000256" key="8">
    <source>
        <dbReference type="RuleBase" id="RU003993"/>
    </source>
</evidence>
<comment type="catalytic activity">
    <reaction evidence="1 8">
        <text>Cleavage of hydrophobic, N-terminal signal or leader sequences from secreted and periplasmic proteins.</text>
        <dbReference type="EC" id="3.4.21.89"/>
    </reaction>
</comment>
<evidence type="ECO:0000256" key="2">
    <source>
        <dbReference type="ARBA" id="ARBA00004401"/>
    </source>
</evidence>
<dbReference type="OrthoDB" id="9802919at2"/>
<comment type="caution">
    <text evidence="11">The sequence shown here is derived from an EMBL/GenBank/DDBJ whole genome shotgun (WGS) entry which is preliminary data.</text>
</comment>
<keyword evidence="6 8" id="KW-0378">Hydrolase</keyword>
<dbReference type="GO" id="GO:0004252">
    <property type="term" value="F:serine-type endopeptidase activity"/>
    <property type="evidence" value="ECO:0007669"/>
    <property type="project" value="InterPro"/>
</dbReference>
<evidence type="ECO:0000256" key="1">
    <source>
        <dbReference type="ARBA" id="ARBA00000677"/>
    </source>
</evidence>
<evidence type="ECO:0000256" key="4">
    <source>
        <dbReference type="ARBA" id="ARBA00013208"/>
    </source>
</evidence>
<feature type="domain" description="Peptidase S26" evidence="10">
    <location>
        <begin position="6"/>
        <end position="181"/>
    </location>
</feature>
<evidence type="ECO:0000256" key="5">
    <source>
        <dbReference type="ARBA" id="ARBA00022670"/>
    </source>
</evidence>
<proteinExistence type="inferred from homology"/>
<dbReference type="Pfam" id="PF10502">
    <property type="entry name" value="Peptidase_S26"/>
    <property type="match status" value="1"/>
</dbReference>
<dbReference type="InterPro" id="IPR019756">
    <property type="entry name" value="Pept_S26A_signal_pept_1_Ser-AS"/>
</dbReference>
<evidence type="ECO:0000256" key="3">
    <source>
        <dbReference type="ARBA" id="ARBA00009370"/>
    </source>
</evidence>
<accession>A0A1L8STZ6</accession>
<feature type="active site" evidence="7">
    <location>
        <position position="35"/>
    </location>
</feature>
<dbReference type="GO" id="GO:0009003">
    <property type="term" value="F:signal peptidase activity"/>
    <property type="evidence" value="ECO:0007669"/>
    <property type="project" value="UniProtKB-EC"/>
</dbReference>
<dbReference type="InterPro" id="IPR000223">
    <property type="entry name" value="Pept_S26A_signal_pept_1"/>
</dbReference>
<name>A0A1L8STZ6_9ENTE</name>
<dbReference type="EC" id="3.4.21.89" evidence="4 8"/>
<evidence type="ECO:0000256" key="6">
    <source>
        <dbReference type="ARBA" id="ARBA00022801"/>
    </source>
</evidence>
<dbReference type="CDD" id="cd06530">
    <property type="entry name" value="S26_SPase_I"/>
    <property type="match status" value="1"/>
</dbReference>
<organism evidence="11 12">
    <name type="scientific">Enterococcus devriesei</name>
    <dbReference type="NCBI Taxonomy" id="319970"/>
    <lineage>
        <taxon>Bacteria</taxon>
        <taxon>Bacillati</taxon>
        <taxon>Bacillota</taxon>
        <taxon>Bacilli</taxon>
        <taxon>Lactobacillales</taxon>
        <taxon>Enterococcaceae</taxon>
        <taxon>Enterococcus</taxon>
    </lineage>
</organism>
<dbReference type="InterPro" id="IPR019758">
    <property type="entry name" value="Pept_S26A_signal_pept_1_CS"/>
</dbReference>
<dbReference type="InterPro" id="IPR036286">
    <property type="entry name" value="LexA/Signal_pep-like_sf"/>
</dbReference>
<dbReference type="STRING" id="319970.RV00_GL002752"/>
<dbReference type="InterPro" id="IPR019533">
    <property type="entry name" value="Peptidase_S26"/>
</dbReference>
<dbReference type="PROSITE" id="PS00501">
    <property type="entry name" value="SPASE_I_1"/>
    <property type="match status" value="1"/>
</dbReference>
<feature type="active site" evidence="7">
    <location>
        <position position="74"/>
    </location>
</feature>
<dbReference type="PROSITE" id="PS00761">
    <property type="entry name" value="SPASE_I_3"/>
    <property type="match status" value="1"/>
</dbReference>
<dbReference type="NCBIfam" id="TIGR02227">
    <property type="entry name" value="sigpep_I_bact"/>
    <property type="match status" value="1"/>
</dbReference>
<keyword evidence="12" id="KW-1185">Reference proteome</keyword>
<evidence type="ECO:0000256" key="7">
    <source>
        <dbReference type="PIRSR" id="PIRSR600223-1"/>
    </source>
</evidence>
<gene>
    <name evidence="11" type="ORF">RV00_GL002752</name>
</gene>
<dbReference type="EMBL" id="JXKM01000006">
    <property type="protein sequence ID" value="OJG35567.1"/>
    <property type="molecule type" value="Genomic_DNA"/>
</dbReference>
<dbReference type="GO" id="GO:0006465">
    <property type="term" value="P:signal peptide processing"/>
    <property type="evidence" value="ECO:0007669"/>
    <property type="project" value="InterPro"/>
</dbReference>
<evidence type="ECO:0000256" key="9">
    <source>
        <dbReference type="RuleBase" id="RU362042"/>
    </source>
</evidence>
<keyword evidence="5 8" id="KW-0645">Protease</keyword>
<dbReference type="Gene3D" id="2.10.109.10">
    <property type="entry name" value="Umud Fragment, subunit A"/>
    <property type="match status" value="1"/>
</dbReference>
<dbReference type="PANTHER" id="PTHR43390">
    <property type="entry name" value="SIGNAL PEPTIDASE I"/>
    <property type="match status" value="1"/>
</dbReference>
<protein>
    <recommendedName>
        <fullName evidence="4 8">Signal peptidase I</fullName>
        <ecNumber evidence="4 8">3.4.21.89</ecNumber>
    </recommendedName>
</protein>
<evidence type="ECO:0000259" key="10">
    <source>
        <dbReference type="Pfam" id="PF10502"/>
    </source>
</evidence>
<comment type="subcellular location">
    <subcellularLocation>
        <location evidence="2">Cell membrane</location>
        <topology evidence="2">Single-pass type II membrane protein</topology>
    </subcellularLocation>
    <subcellularLocation>
        <location evidence="9">Membrane</location>
        <topology evidence="9">Single-pass type II membrane protein</topology>
    </subcellularLocation>
</comment>
<dbReference type="SUPFAM" id="SSF51306">
    <property type="entry name" value="LexA/Signal peptidase"/>
    <property type="match status" value="1"/>
</dbReference>
<dbReference type="PRINTS" id="PR00727">
    <property type="entry name" value="LEADERPTASE"/>
</dbReference>
<sequence>MNSKLKEWLPVIIIVLLIFLARAFVFSPVKVEGHSMDPTLHDGQRLISSKVSSIDRQDIITTKEPDNTNLYVVKRVIGLPGDKIEMQDNVLTINGKEYKESYLTDYQKKFKEDKLFDTYSYNSAFQEQAANADSFTNNFSVTVPKNSYFVLGDNRLISKDSRIFGFVDKSLVQGKVVLRFWPLNKIQLF</sequence>